<accession>A0A930VNB5</accession>
<sequence length="117" mass="13474">MVEYAARKGNLPPRPHVVWDDLAERRRTGVRAWVRLYPGEVAPCLVSGDRPITLVWSSLWPDRPDDLVEFTLRPHGMGTRVEVVMTGAEEPQPEQASYFRRRLGELVYGELRLAYDQ</sequence>
<reference evidence="1" key="1">
    <citation type="submission" date="2020-11" db="EMBL/GenBank/DDBJ databases">
        <title>Nocardioides cynanchi sp. nov., isolated from soil of rhizosphere of Cynanchum wilfordii.</title>
        <authorList>
            <person name="Lee J.-S."/>
            <person name="Suh M.K."/>
            <person name="Kim J.-S."/>
        </authorList>
    </citation>
    <scope>NUCLEOTIDE SEQUENCE</scope>
    <source>
        <strain evidence="1">KCTC 19276</strain>
    </source>
</reference>
<keyword evidence="2" id="KW-1185">Reference proteome</keyword>
<evidence type="ECO:0008006" key="3">
    <source>
        <dbReference type="Google" id="ProtNLM"/>
    </source>
</evidence>
<protein>
    <recommendedName>
        <fullName evidence="3">Activator of Hsp90 ATPase homolog 1-like protein</fullName>
    </recommendedName>
</protein>
<dbReference type="RefSeq" id="WP_194696054.1">
    <property type="nucleotide sequence ID" value="NZ_JADKPO010000010.1"/>
</dbReference>
<dbReference type="InterPro" id="IPR023393">
    <property type="entry name" value="START-like_dom_sf"/>
</dbReference>
<dbReference type="Proteomes" id="UP000660668">
    <property type="component" value="Unassembled WGS sequence"/>
</dbReference>
<evidence type="ECO:0000313" key="1">
    <source>
        <dbReference type="EMBL" id="MBF4767900.1"/>
    </source>
</evidence>
<gene>
    <name evidence="1" type="ORF">ISU10_08995</name>
</gene>
<dbReference type="Gene3D" id="3.30.530.20">
    <property type="match status" value="1"/>
</dbReference>
<organism evidence="1 2">
    <name type="scientific">Nocardioides agariphilus</name>
    <dbReference type="NCBI Taxonomy" id="433664"/>
    <lineage>
        <taxon>Bacteria</taxon>
        <taxon>Bacillati</taxon>
        <taxon>Actinomycetota</taxon>
        <taxon>Actinomycetes</taxon>
        <taxon>Propionibacteriales</taxon>
        <taxon>Nocardioidaceae</taxon>
        <taxon>Nocardioides</taxon>
    </lineage>
</organism>
<dbReference type="SUPFAM" id="SSF55961">
    <property type="entry name" value="Bet v1-like"/>
    <property type="match status" value="1"/>
</dbReference>
<comment type="caution">
    <text evidence="1">The sequence shown here is derived from an EMBL/GenBank/DDBJ whole genome shotgun (WGS) entry which is preliminary data.</text>
</comment>
<dbReference type="AlphaFoldDB" id="A0A930VNB5"/>
<dbReference type="EMBL" id="JADKPO010000010">
    <property type="protein sequence ID" value="MBF4767900.1"/>
    <property type="molecule type" value="Genomic_DNA"/>
</dbReference>
<proteinExistence type="predicted"/>
<name>A0A930VNB5_9ACTN</name>
<evidence type="ECO:0000313" key="2">
    <source>
        <dbReference type="Proteomes" id="UP000660668"/>
    </source>
</evidence>